<keyword evidence="11" id="KW-0862">Zinc</keyword>
<dbReference type="EMBL" id="JBBPBK010000012">
    <property type="protein sequence ID" value="KAK9274134.1"/>
    <property type="molecule type" value="Genomic_DNA"/>
</dbReference>
<name>A0AAP0WMW6_LIQFO</name>
<evidence type="ECO:0000256" key="7">
    <source>
        <dbReference type="ARBA" id="ARBA00022723"/>
    </source>
</evidence>
<comment type="similarity">
    <text evidence="14">Belongs to the RING-type zinc finger family. ATL subfamily.</text>
</comment>
<dbReference type="Proteomes" id="UP001415857">
    <property type="component" value="Unassembled WGS sequence"/>
</dbReference>
<dbReference type="Gene3D" id="3.30.40.10">
    <property type="entry name" value="Zinc/RING finger domain, C3HC4 (zinc finger)"/>
    <property type="match status" value="1"/>
</dbReference>
<comment type="pathway">
    <text evidence="3">Protein modification; protein ubiquitination.</text>
</comment>
<organism evidence="20 21">
    <name type="scientific">Liquidambar formosana</name>
    <name type="common">Formosan gum</name>
    <dbReference type="NCBI Taxonomy" id="63359"/>
    <lineage>
        <taxon>Eukaryota</taxon>
        <taxon>Viridiplantae</taxon>
        <taxon>Streptophyta</taxon>
        <taxon>Embryophyta</taxon>
        <taxon>Tracheophyta</taxon>
        <taxon>Spermatophyta</taxon>
        <taxon>Magnoliopsida</taxon>
        <taxon>eudicotyledons</taxon>
        <taxon>Gunneridae</taxon>
        <taxon>Pentapetalae</taxon>
        <taxon>Saxifragales</taxon>
        <taxon>Altingiaceae</taxon>
        <taxon>Liquidambar</taxon>
    </lineage>
</organism>
<dbReference type="GO" id="GO:0008270">
    <property type="term" value="F:zinc ion binding"/>
    <property type="evidence" value="ECO:0007669"/>
    <property type="project" value="UniProtKB-KW"/>
</dbReference>
<evidence type="ECO:0000256" key="14">
    <source>
        <dbReference type="ARBA" id="ARBA00024209"/>
    </source>
</evidence>
<dbReference type="InterPro" id="IPR013083">
    <property type="entry name" value="Znf_RING/FYVE/PHD"/>
</dbReference>
<dbReference type="PANTHER" id="PTHR46539">
    <property type="entry name" value="E3 UBIQUITIN-PROTEIN LIGASE ATL42"/>
    <property type="match status" value="1"/>
</dbReference>
<keyword evidence="5" id="KW-0808">Transferase</keyword>
<dbReference type="SUPFAM" id="SSF57850">
    <property type="entry name" value="RING/U-box"/>
    <property type="match status" value="1"/>
</dbReference>
<keyword evidence="8 18" id="KW-0732">Signal</keyword>
<evidence type="ECO:0000256" key="1">
    <source>
        <dbReference type="ARBA" id="ARBA00000900"/>
    </source>
</evidence>
<dbReference type="Pfam" id="PF13639">
    <property type="entry name" value="zf-RING_2"/>
    <property type="match status" value="1"/>
</dbReference>
<keyword evidence="12 17" id="KW-1133">Transmembrane helix</keyword>
<comment type="catalytic activity">
    <reaction evidence="1">
        <text>S-ubiquitinyl-[E2 ubiquitin-conjugating enzyme]-L-cysteine + [acceptor protein]-L-lysine = [E2 ubiquitin-conjugating enzyme]-L-cysteine + N(6)-ubiquitinyl-[acceptor protein]-L-lysine.</text>
        <dbReference type="EC" id="2.3.2.27"/>
    </reaction>
</comment>
<evidence type="ECO:0000256" key="11">
    <source>
        <dbReference type="ARBA" id="ARBA00022833"/>
    </source>
</evidence>
<dbReference type="GO" id="GO:0016020">
    <property type="term" value="C:membrane"/>
    <property type="evidence" value="ECO:0007669"/>
    <property type="project" value="UniProtKB-SubCell"/>
</dbReference>
<keyword evidence="6 17" id="KW-0812">Transmembrane</keyword>
<dbReference type="SMART" id="SM00184">
    <property type="entry name" value="RING"/>
    <property type="match status" value="1"/>
</dbReference>
<dbReference type="PANTHER" id="PTHR46539:SF1">
    <property type="entry name" value="E3 UBIQUITIN-PROTEIN LIGASE ATL42"/>
    <property type="match status" value="1"/>
</dbReference>
<evidence type="ECO:0000313" key="20">
    <source>
        <dbReference type="EMBL" id="KAK9274134.1"/>
    </source>
</evidence>
<feature type="region of interest" description="Disordered" evidence="16">
    <location>
        <begin position="324"/>
        <end position="353"/>
    </location>
</feature>
<feature type="compositionally biased region" description="Low complexity" evidence="16">
    <location>
        <begin position="324"/>
        <end position="336"/>
    </location>
</feature>
<evidence type="ECO:0000256" key="10">
    <source>
        <dbReference type="ARBA" id="ARBA00022786"/>
    </source>
</evidence>
<evidence type="ECO:0000256" key="12">
    <source>
        <dbReference type="ARBA" id="ARBA00022989"/>
    </source>
</evidence>
<evidence type="ECO:0000256" key="18">
    <source>
        <dbReference type="SAM" id="SignalP"/>
    </source>
</evidence>
<gene>
    <name evidence="20" type="ORF">L1049_018948</name>
</gene>
<keyword evidence="7" id="KW-0479">Metal-binding</keyword>
<keyword evidence="13 17" id="KW-0472">Membrane</keyword>
<dbReference type="EC" id="2.3.2.27" evidence="4"/>
<keyword evidence="21" id="KW-1185">Reference proteome</keyword>
<comment type="caution">
    <text evidence="20">The sequence shown here is derived from an EMBL/GenBank/DDBJ whole genome shotgun (WGS) entry which is preliminary data.</text>
</comment>
<keyword evidence="10" id="KW-0833">Ubl conjugation pathway</keyword>
<evidence type="ECO:0000313" key="21">
    <source>
        <dbReference type="Proteomes" id="UP001415857"/>
    </source>
</evidence>
<evidence type="ECO:0000256" key="13">
    <source>
        <dbReference type="ARBA" id="ARBA00023136"/>
    </source>
</evidence>
<evidence type="ECO:0000256" key="2">
    <source>
        <dbReference type="ARBA" id="ARBA00004167"/>
    </source>
</evidence>
<evidence type="ECO:0000256" key="5">
    <source>
        <dbReference type="ARBA" id="ARBA00022679"/>
    </source>
</evidence>
<feature type="chain" id="PRO_5042872694" description="RING-type E3 ubiquitin transferase" evidence="18">
    <location>
        <begin position="20"/>
        <end position="421"/>
    </location>
</feature>
<proteinExistence type="inferred from homology"/>
<evidence type="ECO:0000256" key="4">
    <source>
        <dbReference type="ARBA" id="ARBA00012483"/>
    </source>
</evidence>
<evidence type="ECO:0000256" key="6">
    <source>
        <dbReference type="ARBA" id="ARBA00022692"/>
    </source>
</evidence>
<evidence type="ECO:0000256" key="9">
    <source>
        <dbReference type="ARBA" id="ARBA00022771"/>
    </source>
</evidence>
<dbReference type="AlphaFoldDB" id="A0AAP0WMW6"/>
<dbReference type="FunFam" id="3.30.40.10:FF:000285">
    <property type="entry name" value="RING-H2 finger protein ATL43"/>
    <property type="match status" value="1"/>
</dbReference>
<evidence type="ECO:0000256" key="16">
    <source>
        <dbReference type="SAM" id="MobiDB-lite"/>
    </source>
</evidence>
<evidence type="ECO:0000256" key="17">
    <source>
        <dbReference type="SAM" id="Phobius"/>
    </source>
</evidence>
<evidence type="ECO:0000259" key="19">
    <source>
        <dbReference type="PROSITE" id="PS50089"/>
    </source>
</evidence>
<dbReference type="InterPro" id="IPR001841">
    <property type="entry name" value="Znf_RING"/>
</dbReference>
<evidence type="ECO:0000256" key="15">
    <source>
        <dbReference type="PROSITE-ProRule" id="PRU00175"/>
    </source>
</evidence>
<comment type="subcellular location">
    <subcellularLocation>
        <location evidence="2">Membrane</location>
        <topology evidence="2">Single-pass membrane protein</topology>
    </subcellularLocation>
</comment>
<sequence>MNQFSVPIIVLFFFFPAKAQETSLSRPHIFHQFRPSLATVIGVSIVVFCLTFLVLAYAKYCHTSPFNLFNHGTRHQNFHGLVRSRSRFSGIDKSVIDSIPVFTFSSLKGSKEGLECAVCLSKFEDAEILRLLPKCKHAFHMNCIDQWLESHSSCPLCRNKFDARDLMSFAYSKSSRISPNPSNLSEDPNVEISVQREQDRQGSSSFSIGSSFRKIDRAKKEELLIQEGNNSDVDRKLLHKFKHKIIVSDVVIKNRWSDANSSDLLFLNSEMLNVMSSKRFSSSNWSSGRFQAGFPVNDQIIKIKEDIERKRLYESKFSRITRSHSVSSTSSFPSTSNHDANLSRLMNPDDKRSMSEITNHSRFMEFSTKNRVRESPYTGNSGKEERMRRLWLPIARRTIQWFAGRERSSQQNENERHPSNV</sequence>
<dbReference type="PROSITE" id="PS50089">
    <property type="entry name" value="ZF_RING_2"/>
    <property type="match status" value="1"/>
</dbReference>
<dbReference type="GO" id="GO:0061630">
    <property type="term" value="F:ubiquitin protein ligase activity"/>
    <property type="evidence" value="ECO:0007669"/>
    <property type="project" value="UniProtKB-EC"/>
</dbReference>
<protein>
    <recommendedName>
        <fullName evidence="4">RING-type E3 ubiquitin transferase</fullName>
        <ecNumber evidence="4">2.3.2.27</ecNumber>
    </recommendedName>
</protein>
<dbReference type="CDD" id="cd16461">
    <property type="entry name" value="RING-H2_EL5-like"/>
    <property type="match status" value="1"/>
</dbReference>
<accession>A0AAP0WMW6</accession>
<feature type="transmembrane region" description="Helical" evidence="17">
    <location>
        <begin position="35"/>
        <end position="58"/>
    </location>
</feature>
<reference evidence="20 21" key="1">
    <citation type="journal article" date="2024" name="Plant J.">
        <title>Genome sequences and population genomics reveal climatic adaptation and genomic divergence between two closely related sweetgum species.</title>
        <authorList>
            <person name="Xu W.Q."/>
            <person name="Ren C.Q."/>
            <person name="Zhang X.Y."/>
            <person name="Comes H.P."/>
            <person name="Liu X.H."/>
            <person name="Li Y.G."/>
            <person name="Kettle C.J."/>
            <person name="Jalonen R."/>
            <person name="Gaisberger H."/>
            <person name="Ma Y.Z."/>
            <person name="Qiu Y.X."/>
        </authorList>
    </citation>
    <scope>NUCLEOTIDE SEQUENCE [LARGE SCALE GENOMIC DNA]</scope>
    <source>
        <strain evidence="20">Hangzhou</strain>
    </source>
</reference>
<keyword evidence="9 15" id="KW-0863">Zinc-finger</keyword>
<feature type="domain" description="RING-type" evidence="19">
    <location>
        <begin position="116"/>
        <end position="158"/>
    </location>
</feature>
<evidence type="ECO:0000256" key="8">
    <source>
        <dbReference type="ARBA" id="ARBA00022729"/>
    </source>
</evidence>
<evidence type="ECO:0000256" key="3">
    <source>
        <dbReference type="ARBA" id="ARBA00004906"/>
    </source>
</evidence>
<feature type="signal peptide" evidence="18">
    <location>
        <begin position="1"/>
        <end position="19"/>
    </location>
</feature>